<gene>
    <name evidence="2" type="ORF">PPSIR1_24424</name>
</gene>
<sequence>MELDALYRDYMEDPSGGGEQLALNLELWLVRYFAARHELARAQELARHTNASIWRRLPEFQPEDDAAFGRWVTNIARIEGLRASRRRTTMRALEFDAQGFDVARGGEQPRSQPQRAASSRAEESSDFELM</sequence>
<reference evidence="2 3" key="1">
    <citation type="submission" date="2007-06" db="EMBL/GenBank/DDBJ databases">
        <authorList>
            <person name="Shimkets L."/>
            <person name="Ferriera S."/>
            <person name="Johnson J."/>
            <person name="Kravitz S."/>
            <person name="Beeson K."/>
            <person name="Sutton G."/>
            <person name="Rogers Y.-H."/>
            <person name="Friedman R."/>
            <person name="Frazier M."/>
            <person name="Venter J.C."/>
        </authorList>
    </citation>
    <scope>NUCLEOTIDE SEQUENCE [LARGE SCALE GENOMIC DNA]</scope>
    <source>
        <strain evidence="2 3">SIR-1</strain>
    </source>
</reference>
<evidence type="ECO:0000313" key="2">
    <source>
        <dbReference type="EMBL" id="EDM76611.1"/>
    </source>
</evidence>
<organism evidence="2 3">
    <name type="scientific">Plesiocystis pacifica SIR-1</name>
    <dbReference type="NCBI Taxonomy" id="391625"/>
    <lineage>
        <taxon>Bacteria</taxon>
        <taxon>Pseudomonadati</taxon>
        <taxon>Myxococcota</taxon>
        <taxon>Polyangia</taxon>
        <taxon>Nannocystales</taxon>
        <taxon>Nannocystaceae</taxon>
        <taxon>Plesiocystis</taxon>
    </lineage>
</organism>
<dbReference type="GO" id="GO:0003700">
    <property type="term" value="F:DNA-binding transcription factor activity"/>
    <property type="evidence" value="ECO:0007669"/>
    <property type="project" value="InterPro"/>
</dbReference>
<keyword evidence="3" id="KW-1185">Reference proteome</keyword>
<dbReference type="InterPro" id="IPR013325">
    <property type="entry name" value="RNA_pol_sigma_r2"/>
</dbReference>
<evidence type="ECO:0000256" key="1">
    <source>
        <dbReference type="SAM" id="MobiDB-lite"/>
    </source>
</evidence>
<accession>A6GC49</accession>
<dbReference type="RefSeq" id="WP_006974290.1">
    <property type="nucleotide sequence ID" value="NZ_ABCS01000062.1"/>
</dbReference>
<dbReference type="GO" id="GO:0006352">
    <property type="term" value="P:DNA-templated transcription initiation"/>
    <property type="evidence" value="ECO:0007669"/>
    <property type="project" value="InterPro"/>
</dbReference>
<protein>
    <submittedName>
        <fullName evidence="2">Uncharacterized protein</fullName>
    </submittedName>
</protein>
<dbReference type="SUPFAM" id="SSF88946">
    <property type="entry name" value="Sigma2 domain of RNA polymerase sigma factors"/>
    <property type="match status" value="1"/>
</dbReference>
<dbReference type="Gene3D" id="1.10.1740.10">
    <property type="match status" value="1"/>
</dbReference>
<proteinExistence type="predicted"/>
<dbReference type="AlphaFoldDB" id="A6GC49"/>
<dbReference type="OrthoDB" id="9811152at2"/>
<feature type="region of interest" description="Disordered" evidence="1">
    <location>
        <begin position="100"/>
        <end position="130"/>
    </location>
</feature>
<comment type="caution">
    <text evidence="2">The sequence shown here is derived from an EMBL/GenBank/DDBJ whole genome shotgun (WGS) entry which is preliminary data.</text>
</comment>
<dbReference type="EMBL" id="ABCS01000062">
    <property type="protein sequence ID" value="EDM76611.1"/>
    <property type="molecule type" value="Genomic_DNA"/>
</dbReference>
<name>A6GC49_9BACT</name>
<evidence type="ECO:0000313" key="3">
    <source>
        <dbReference type="Proteomes" id="UP000005801"/>
    </source>
</evidence>
<dbReference type="Proteomes" id="UP000005801">
    <property type="component" value="Unassembled WGS sequence"/>
</dbReference>